<proteinExistence type="predicted"/>
<reference evidence="1 2" key="1">
    <citation type="submission" date="2016-10" db="EMBL/GenBank/DDBJ databases">
        <title>Comparative genomics uncovers the prolific and rare metabolic potential of the cyanobacterial genus Moorea.</title>
        <authorList>
            <person name="Leao T."/>
            <person name="Castelao G."/>
            <person name="Korobeynikov A."/>
            <person name="Monroe E.A."/>
            <person name="Podell S."/>
            <person name="Glukhov E."/>
            <person name="Allen E."/>
            <person name="Gerwick W.H."/>
            <person name="Gerwick L."/>
        </authorList>
    </citation>
    <scope>NUCLEOTIDE SEQUENCE [LARGE SCALE GENOMIC DNA]</scope>
    <source>
        <strain evidence="1 2">PNG5-198</strain>
    </source>
</reference>
<organism evidence="1 2">
    <name type="scientific">Moorena bouillonii PNG</name>
    <dbReference type="NCBI Taxonomy" id="568701"/>
    <lineage>
        <taxon>Bacteria</taxon>
        <taxon>Bacillati</taxon>
        <taxon>Cyanobacteriota</taxon>
        <taxon>Cyanophyceae</taxon>
        <taxon>Coleofasciculales</taxon>
        <taxon>Coleofasciculaceae</taxon>
        <taxon>Moorena</taxon>
    </lineage>
</organism>
<gene>
    <name evidence="1" type="ORF">BJP37_12570</name>
</gene>
<sequence length="65" mass="7400">MNHQQLATIRGKGKVEREEGEEWADWGDGGELCQKTGFVKTNLVRPLNLGNKPHLFKANFFVQKC</sequence>
<keyword evidence="2" id="KW-1185">Reference proteome</keyword>
<comment type="caution">
    <text evidence="1">The sequence shown here is derived from an EMBL/GenBank/DDBJ whole genome shotgun (WGS) entry which is preliminary data.</text>
</comment>
<dbReference type="AlphaFoldDB" id="A0A1U7N1C0"/>
<evidence type="ECO:0000313" key="2">
    <source>
        <dbReference type="Proteomes" id="UP000186657"/>
    </source>
</evidence>
<dbReference type="EMBL" id="MKZS01000001">
    <property type="protein sequence ID" value="OLT59740.1"/>
    <property type="molecule type" value="Genomic_DNA"/>
</dbReference>
<name>A0A1U7N1C0_9CYAN</name>
<dbReference type="Proteomes" id="UP000186657">
    <property type="component" value="Unassembled WGS sequence"/>
</dbReference>
<protein>
    <submittedName>
        <fullName evidence="1">Uncharacterized protein</fullName>
    </submittedName>
</protein>
<evidence type="ECO:0000313" key="1">
    <source>
        <dbReference type="EMBL" id="OLT59740.1"/>
    </source>
</evidence>
<accession>A0A1U7N1C0</accession>